<dbReference type="InterPro" id="IPR042201">
    <property type="entry name" value="FH2_Formin_sf"/>
</dbReference>
<dbReference type="InterPro" id="IPR027643">
    <property type="entry name" value="Formin-like_plant"/>
</dbReference>
<accession>D8RW02</accession>
<dbReference type="STRING" id="88036.D8RW02"/>
<dbReference type="OMA" id="IDSHALT"/>
<dbReference type="eggNOG" id="KOG1922">
    <property type="taxonomic scope" value="Eukaryota"/>
</dbReference>
<dbReference type="InterPro" id="IPR015425">
    <property type="entry name" value="FH2_Formin"/>
</dbReference>
<dbReference type="GO" id="GO:0045010">
    <property type="term" value="P:actin nucleation"/>
    <property type="evidence" value="ECO:0007669"/>
    <property type="project" value="InterPro"/>
</dbReference>
<dbReference type="PANTHER" id="PTHR23213:SF368">
    <property type="entry name" value="HISTONE H3-K79 METHYLTRANSFERASE"/>
    <property type="match status" value="1"/>
</dbReference>
<name>D8RW02_SELML</name>
<organism evidence="4">
    <name type="scientific">Selaginella moellendorffii</name>
    <name type="common">Spikemoss</name>
    <dbReference type="NCBI Taxonomy" id="88036"/>
    <lineage>
        <taxon>Eukaryota</taxon>
        <taxon>Viridiplantae</taxon>
        <taxon>Streptophyta</taxon>
        <taxon>Embryophyta</taxon>
        <taxon>Tracheophyta</taxon>
        <taxon>Lycopodiopsida</taxon>
        <taxon>Selaginellales</taxon>
        <taxon>Selaginellaceae</taxon>
        <taxon>Selaginella</taxon>
    </lineage>
</organism>
<dbReference type="KEGG" id="smo:SELMODRAFT_103199"/>
<proteinExistence type="inferred from homology"/>
<gene>
    <name evidence="3" type="ORF">SELMODRAFT_103199</name>
</gene>
<dbReference type="PANTHER" id="PTHR23213">
    <property type="entry name" value="FORMIN-RELATED"/>
    <property type="match status" value="1"/>
</dbReference>
<evidence type="ECO:0000313" key="4">
    <source>
        <dbReference type="Proteomes" id="UP000001514"/>
    </source>
</evidence>
<dbReference type="Gramene" id="EFJ23464">
    <property type="protein sequence ID" value="EFJ23464"/>
    <property type="gene ID" value="SELMODRAFT_103199"/>
</dbReference>
<dbReference type="GO" id="GO:0005856">
    <property type="term" value="C:cytoskeleton"/>
    <property type="evidence" value="ECO:0000318"/>
    <property type="project" value="GO_Central"/>
</dbReference>
<feature type="non-terminal residue" evidence="3">
    <location>
        <position position="1"/>
    </location>
</feature>
<dbReference type="EMBL" id="GL377592">
    <property type="protein sequence ID" value="EFJ23464.1"/>
    <property type="molecule type" value="Genomic_DNA"/>
</dbReference>
<dbReference type="HOGENOM" id="CLU_007699_4_0_1"/>
<evidence type="ECO:0000313" key="3">
    <source>
        <dbReference type="EMBL" id="EFJ23464.1"/>
    </source>
</evidence>
<sequence>GNRMNVGTFRGDAQAFKLNSLLKLSDVKSVDGKTSLLHFIVQEVVRAENAQARKSPTAQSPAPGRQDMQDDLKQIGTQVILGINAELENVRKADGQDFDTLKNSVFKLVTGLQSLEKSLAALRDTAPSSREKGEEEEEEEEDVFLDVMTKFMSRSVSSVERVKQEYDTVLVAVKKLNVYFDGDAKKDDATAFQIFHIVSQFIVMLERACADTFGKKK</sequence>
<dbReference type="AlphaFoldDB" id="D8RW02"/>
<dbReference type="Proteomes" id="UP000001514">
    <property type="component" value="Unassembled WGS sequence"/>
</dbReference>
<dbReference type="PROSITE" id="PS51444">
    <property type="entry name" value="FH2"/>
    <property type="match status" value="1"/>
</dbReference>
<feature type="domain" description="FH2" evidence="2">
    <location>
        <begin position="1"/>
        <end position="217"/>
    </location>
</feature>
<dbReference type="Gene3D" id="1.20.58.2220">
    <property type="entry name" value="Formin, FH2 domain"/>
    <property type="match status" value="1"/>
</dbReference>
<dbReference type="InParanoid" id="D8RW02"/>
<dbReference type="GO" id="GO:0030036">
    <property type="term" value="P:actin cytoskeleton organization"/>
    <property type="evidence" value="ECO:0000318"/>
    <property type="project" value="GO_Central"/>
</dbReference>
<evidence type="ECO:0000259" key="2">
    <source>
        <dbReference type="PROSITE" id="PS51444"/>
    </source>
</evidence>
<evidence type="ECO:0000256" key="1">
    <source>
        <dbReference type="ARBA" id="ARBA00025793"/>
    </source>
</evidence>
<dbReference type="SUPFAM" id="SSF101447">
    <property type="entry name" value="Formin homology 2 domain (FH2 domain)"/>
    <property type="match status" value="1"/>
</dbReference>
<protein>
    <recommendedName>
        <fullName evidence="2">FH2 domain-containing protein</fullName>
    </recommendedName>
</protein>
<keyword evidence="4" id="KW-1185">Reference proteome</keyword>
<reference evidence="3 4" key="1">
    <citation type="journal article" date="2011" name="Science">
        <title>The Selaginella genome identifies genetic changes associated with the evolution of vascular plants.</title>
        <authorList>
            <person name="Banks J.A."/>
            <person name="Nishiyama T."/>
            <person name="Hasebe M."/>
            <person name="Bowman J.L."/>
            <person name="Gribskov M."/>
            <person name="dePamphilis C."/>
            <person name="Albert V.A."/>
            <person name="Aono N."/>
            <person name="Aoyama T."/>
            <person name="Ambrose B.A."/>
            <person name="Ashton N.W."/>
            <person name="Axtell M.J."/>
            <person name="Barker E."/>
            <person name="Barker M.S."/>
            <person name="Bennetzen J.L."/>
            <person name="Bonawitz N.D."/>
            <person name="Chapple C."/>
            <person name="Cheng C."/>
            <person name="Correa L.G."/>
            <person name="Dacre M."/>
            <person name="DeBarry J."/>
            <person name="Dreyer I."/>
            <person name="Elias M."/>
            <person name="Engstrom E.M."/>
            <person name="Estelle M."/>
            <person name="Feng L."/>
            <person name="Finet C."/>
            <person name="Floyd S.K."/>
            <person name="Frommer W.B."/>
            <person name="Fujita T."/>
            <person name="Gramzow L."/>
            <person name="Gutensohn M."/>
            <person name="Harholt J."/>
            <person name="Hattori M."/>
            <person name="Heyl A."/>
            <person name="Hirai T."/>
            <person name="Hiwatashi Y."/>
            <person name="Ishikawa M."/>
            <person name="Iwata M."/>
            <person name="Karol K.G."/>
            <person name="Koehler B."/>
            <person name="Kolukisaoglu U."/>
            <person name="Kubo M."/>
            <person name="Kurata T."/>
            <person name="Lalonde S."/>
            <person name="Li K."/>
            <person name="Li Y."/>
            <person name="Litt A."/>
            <person name="Lyons E."/>
            <person name="Manning G."/>
            <person name="Maruyama T."/>
            <person name="Michael T.P."/>
            <person name="Mikami K."/>
            <person name="Miyazaki S."/>
            <person name="Morinaga S."/>
            <person name="Murata T."/>
            <person name="Mueller-Roeber B."/>
            <person name="Nelson D.R."/>
            <person name="Obara M."/>
            <person name="Oguri Y."/>
            <person name="Olmstead R.G."/>
            <person name="Onodera N."/>
            <person name="Petersen B.L."/>
            <person name="Pils B."/>
            <person name="Prigge M."/>
            <person name="Rensing S.A."/>
            <person name="Riano-Pachon D.M."/>
            <person name="Roberts A.W."/>
            <person name="Sato Y."/>
            <person name="Scheller H.V."/>
            <person name="Schulz B."/>
            <person name="Schulz C."/>
            <person name="Shakirov E.V."/>
            <person name="Shibagaki N."/>
            <person name="Shinohara N."/>
            <person name="Shippen D.E."/>
            <person name="Soerensen I."/>
            <person name="Sotooka R."/>
            <person name="Sugimoto N."/>
            <person name="Sugita M."/>
            <person name="Sumikawa N."/>
            <person name="Tanurdzic M."/>
            <person name="Theissen G."/>
            <person name="Ulvskov P."/>
            <person name="Wakazuki S."/>
            <person name="Weng J.K."/>
            <person name="Willats W.W."/>
            <person name="Wipf D."/>
            <person name="Wolf P.G."/>
            <person name="Yang L."/>
            <person name="Zimmer A.D."/>
            <person name="Zhu Q."/>
            <person name="Mitros T."/>
            <person name="Hellsten U."/>
            <person name="Loque D."/>
            <person name="Otillar R."/>
            <person name="Salamov A."/>
            <person name="Schmutz J."/>
            <person name="Shapiro H."/>
            <person name="Lindquist E."/>
            <person name="Lucas S."/>
            <person name="Rokhsar D."/>
            <person name="Grigoriev I.V."/>
        </authorList>
    </citation>
    <scope>NUCLEOTIDE SEQUENCE [LARGE SCALE GENOMIC DNA]</scope>
</reference>
<dbReference type="GO" id="GO:0051015">
    <property type="term" value="F:actin filament binding"/>
    <property type="evidence" value="ECO:0000318"/>
    <property type="project" value="GO_Central"/>
</dbReference>
<comment type="similarity">
    <text evidence="1">Belongs to the formin-like family. Class-I subfamily.</text>
</comment>
<dbReference type="Pfam" id="PF02181">
    <property type="entry name" value="FH2"/>
    <property type="match status" value="1"/>
</dbReference>